<proteinExistence type="predicted"/>
<dbReference type="AlphaFoldDB" id="A0A934SQX0"/>
<name>A0A934SQX0_9BURK</name>
<comment type="caution">
    <text evidence="2">The sequence shown here is derived from an EMBL/GenBank/DDBJ whole genome shotgun (WGS) entry which is preliminary data.</text>
</comment>
<feature type="chain" id="PRO_5037642752" description="Outer membrane protein beta-barrel domain-containing protein" evidence="1">
    <location>
        <begin position="23"/>
        <end position="262"/>
    </location>
</feature>
<sequence length="262" mass="28279">MKSLVLSALALGGALVCAPAHAQWEFHAAAGMRQAETRELNRNGDRLVHERGSLPGIEVGAARVFGDWKLGASGEIYGGRLDYDGRTQAGAAFATDTGTTQSRISIEVARRLSDALSLVGALEWDHWRRDIEGRGAVLGLRERYDAWRLLGGAQVRLGQWPLGSASLRGLLVLSAPERMQVRFEQDVFDTATLDTSNGVGARLALGLSRIAGSGLDVEANYEWLRVARSDDAPLRRNGVVAGSVAQPEHVRSGFGIKATYRF</sequence>
<accession>A0A934SQX0</accession>
<gene>
    <name evidence="2" type="ORF">JJB74_10765</name>
</gene>
<dbReference type="SUPFAM" id="SSF56935">
    <property type="entry name" value="Porins"/>
    <property type="match status" value="1"/>
</dbReference>
<dbReference type="Proteomes" id="UP000622890">
    <property type="component" value="Unassembled WGS sequence"/>
</dbReference>
<evidence type="ECO:0008006" key="4">
    <source>
        <dbReference type="Google" id="ProtNLM"/>
    </source>
</evidence>
<organism evidence="2 3">
    <name type="scientific">Noviherbaspirillum pedocola</name>
    <dbReference type="NCBI Taxonomy" id="2801341"/>
    <lineage>
        <taxon>Bacteria</taxon>
        <taxon>Pseudomonadati</taxon>
        <taxon>Pseudomonadota</taxon>
        <taxon>Betaproteobacteria</taxon>
        <taxon>Burkholderiales</taxon>
        <taxon>Oxalobacteraceae</taxon>
        <taxon>Noviherbaspirillum</taxon>
    </lineage>
</organism>
<evidence type="ECO:0000256" key="1">
    <source>
        <dbReference type="SAM" id="SignalP"/>
    </source>
</evidence>
<keyword evidence="1" id="KW-0732">Signal</keyword>
<dbReference type="EMBL" id="JAEPBG010000003">
    <property type="protein sequence ID" value="MBK4735091.1"/>
    <property type="molecule type" value="Genomic_DNA"/>
</dbReference>
<keyword evidence="3" id="KW-1185">Reference proteome</keyword>
<protein>
    <recommendedName>
        <fullName evidence="4">Outer membrane protein beta-barrel domain-containing protein</fullName>
    </recommendedName>
</protein>
<evidence type="ECO:0000313" key="2">
    <source>
        <dbReference type="EMBL" id="MBK4735091.1"/>
    </source>
</evidence>
<dbReference type="RefSeq" id="WP_200591846.1">
    <property type="nucleotide sequence ID" value="NZ_JAEPBG010000003.1"/>
</dbReference>
<evidence type="ECO:0000313" key="3">
    <source>
        <dbReference type="Proteomes" id="UP000622890"/>
    </source>
</evidence>
<reference evidence="2" key="1">
    <citation type="submission" date="2021-01" db="EMBL/GenBank/DDBJ databases">
        <title>Genome sequence of strain Noviherbaspirillum sp. DKR-6.</title>
        <authorList>
            <person name="Chaudhary D.K."/>
        </authorList>
    </citation>
    <scope>NUCLEOTIDE SEQUENCE</scope>
    <source>
        <strain evidence="2">DKR-6</strain>
    </source>
</reference>
<feature type="signal peptide" evidence="1">
    <location>
        <begin position="1"/>
        <end position="22"/>
    </location>
</feature>